<evidence type="ECO:0000256" key="6">
    <source>
        <dbReference type="ARBA" id="ARBA00023004"/>
    </source>
</evidence>
<keyword evidence="7" id="KW-0472">Membrane</keyword>
<keyword evidence="6 7" id="KW-0408">Iron</keyword>
<evidence type="ECO:0000256" key="2">
    <source>
        <dbReference type="ARBA" id="ARBA00022617"/>
    </source>
</evidence>
<dbReference type="Gene3D" id="1.10.8.640">
    <property type="entry name" value="Cytochrome C biogenesis protein"/>
    <property type="match status" value="1"/>
</dbReference>
<keyword evidence="7" id="KW-0812">Transmembrane</keyword>
<dbReference type="RefSeq" id="WP_028793281.1">
    <property type="nucleotide sequence ID" value="NZ_FNBW01000004.1"/>
</dbReference>
<dbReference type="InterPro" id="IPR051263">
    <property type="entry name" value="C-type_cytochrome_biogenesis"/>
</dbReference>
<feature type="domain" description="CcmH/CycL/Ccl2/NrfF N-terminal" evidence="8">
    <location>
        <begin position="12"/>
        <end position="152"/>
    </location>
</feature>
<evidence type="ECO:0000256" key="3">
    <source>
        <dbReference type="ARBA" id="ARBA00022723"/>
    </source>
</evidence>
<evidence type="ECO:0000259" key="8">
    <source>
        <dbReference type="Pfam" id="PF03918"/>
    </source>
</evidence>
<dbReference type="PANTHER" id="PTHR47870:SF1">
    <property type="entry name" value="CYTOCHROME C-TYPE BIOGENESIS PROTEIN CCMH"/>
    <property type="match status" value="1"/>
</dbReference>
<feature type="transmembrane region" description="Helical" evidence="7">
    <location>
        <begin position="108"/>
        <end position="129"/>
    </location>
</feature>
<comment type="similarity">
    <text evidence="1 7">Belongs to the CcmH/CycL/Ccl2/NrfF family.</text>
</comment>
<organism evidence="9 10">
    <name type="scientific">Thalassobaculum litoreum DSM 18839</name>
    <dbReference type="NCBI Taxonomy" id="1123362"/>
    <lineage>
        <taxon>Bacteria</taxon>
        <taxon>Pseudomonadati</taxon>
        <taxon>Pseudomonadota</taxon>
        <taxon>Alphaproteobacteria</taxon>
        <taxon>Rhodospirillales</taxon>
        <taxon>Thalassobaculaceae</taxon>
        <taxon>Thalassobaculum</taxon>
    </lineage>
</organism>
<keyword evidence="2 7" id="KW-0349">Heme</keyword>
<sequence>MIRPAIRALLLALLLLAAGPALAVQPDEVLDDAALEARARTLSAEVRCLVCQNQSIDDSNAELARDLRLLVRERLIAGDSDQEVLDFLVARYGPFVLLEPPKTESTLILWYGPAALLGLGAIVVIVTLARRRKAATPTPLTPEERMRLDALLDEEDDTGRPA</sequence>
<dbReference type="EMBL" id="FNBW01000004">
    <property type="protein sequence ID" value="SDF52929.1"/>
    <property type="molecule type" value="Genomic_DNA"/>
</dbReference>
<dbReference type="Proteomes" id="UP000198615">
    <property type="component" value="Unassembled WGS sequence"/>
</dbReference>
<name>A0A8G2BH13_9PROT</name>
<evidence type="ECO:0000256" key="1">
    <source>
        <dbReference type="ARBA" id="ARBA00010342"/>
    </source>
</evidence>
<keyword evidence="10" id="KW-1185">Reference proteome</keyword>
<evidence type="ECO:0000313" key="10">
    <source>
        <dbReference type="Proteomes" id="UP000198615"/>
    </source>
</evidence>
<reference evidence="9 10" key="1">
    <citation type="submission" date="2016-10" db="EMBL/GenBank/DDBJ databases">
        <authorList>
            <person name="Varghese N."/>
            <person name="Submissions S."/>
        </authorList>
    </citation>
    <scope>NUCLEOTIDE SEQUENCE [LARGE SCALE GENOMIC DNA]</scope>
    <source>
        <strain evidence="9 10">DSM 18839</strain>
    </source>
</reference>
<protein>
    <recommendedName>
        <fullName evidence="7">Cytochrome c-type biogenesis protein</fullName>
    </recommendedName>
</protein>
<evidence type="ECO:0000313" key="9">
    <source>
        <dbReference type="EMBL" id="SDF52929.1"/>
    </source>
</evidence>
<dbReference type="GO" id="GO:0005886">
    <property type="term" value="C:plasma membrane"/>
    <property type="evidence" value="ECO:0007669"/>
    <property type="project" value="TreeGrafter"/>
</dbReference>
<dbReference type="InterPro" id="IPR005616">
    <property type="entry name" value="CcmH/CycL/Ccl2/NrfF_N"/>
</dbReference>
<evidence type="ECO:0000256" key="4">
    <source>
        <dbReference type="ARBA" id="ARBA00022729"/>
    </source>
</evidence>
<accession>A0A8G2BH13</accession>
<evidence type="ECO:0000256" key="5">
    <source>
        <dbReference type="ARBA" id="ARBA00022748"/>
    </source>
</evidence>
<dbReference type="InterPro" id="IPR038297">
    <property type="entry name" value="CcmH/CycL/NrfF/Ccl2_sf"/>
</dbReference>
<dbReference type="Pfam" id="PF03918">
    <property type="entry name" value="CcmH"/>
    <property type="match status" value="1"/>
</dbReference>
<dbReference type="CDD" id="cd16378">
    <property type="entry name" value="CcmH_N"/>
    <property type="match status" value="1"/>
</dbReference>
<dbReference type="PANTHER" id="PTHR47870">
    <property type="entry name" value="CYTOCHROME C-TYPE BIOGENESIS PROTEIN CCMH"/>
    <property type="match status" value="1"/>
</dbReference>
<feature type="signal peptide" evidence="7">
    <location>
        <begin position="1"/>
        <end position="23"/>
    </location>
</feature>
<feature type="chain" id="PRO_5034768692" description="Cytochrome c-type biogenesis protein" evidence="7">
    <location>
        <begin position="24"/>
        <end position="162"/>
    </location>
</feature>
<comment type="function">
    <text evidence="7">Possible subunit of a heme lyase.</text>
</comment>
<dbReference type="AlphaFoldDB" id="A0A8G2BH13"/>
<keyword evidence="4 7" id="KW-0732">Signal</keyword>
<keyword evidence="5" id="KW-0201">Cytochrome c-type biogenesis</keyword>
<gene>
    <name evidence="9" type="ORF">SAMN05660686_01556</name>
</gene>
<proteinExistence type="inferred from homology"/>
<keyword evidence="7" id="KW-1133">Transmembrane helix</keyword>
<dbReference type="GO" id="GO:0046872">
    <property type="term" value="F:metal ion binding"/>
    <property type="evidence" value="ECO:0007669"/>
    <property type="project" value="UniProtKB-KW"/>
</dbReference>
<keyword evidence="3 7" id="KW-0479">Metal-binding</keyword>
<evidence type="ECO:0000256" key="7">
    <source>
        <dbReference type="RuleBase" id="RU364112"/>
    </source>
</evidence>
<dbReference type="OrthoDB" id="9804975at2"/>
<dbReference type="GO" id="GO:0017004">
    <property type="term" value="P:cytochrome complex assembly"/>
    <property type="evidence" value="ECO:0007669"/>
    <property type="project" value="UniProtKB-KW"/>
</dbReference>
<comment type="caution">
    <text evidence="9">The sequence shown here is derived from an EMBL/GenBank/DDBJ whole genome shotgun (WGS) entry which is preliminary data.</text>
</comment>